<dbReference type="VEuPathDB" id="FungiDB:SPSK_10099"/>
<feature type="region of interest" description="Disordered" evidence="1">
    <location>
        <begin position="77"/>
        <end position="104"/>
    </location>
</feature>
<keyword evidence="2" id="KW-0812">Transmembrane</keyword>
<feature type="compositionally biased region" description="Low complexity" evidence="1">
    <location>
        <begin position="90"/>
        <end position="104"/>
    </location>
</feature>
<reference evidence="3 4" key="1">
    <citation type="journal article" date="2014" name="BMC Genomics">
        <title>Comparative genomics of the major fungal agents of human and animal Sporotrichosis: Sporothrix schenckii and Sporothrix brasiliensis.</title>
        <authorList>
            <person name="Teixeira M.M."/>
            <person name="de Almeida L.G."/>
            <person name="Kubitschek-Barreira P."/>
            <person name="Alves F.L."/>
            <person name="Kioshima E.S."/>
            <person name="Abadio A.K."/>
            <person name="Fernandes L."/>
            <person name="Derengowski L.S."/>
            <person name="Ferreira K.S."/>
            <person name="Souza R.C."/>
            <person name="Ruiz J.C."/>
            <person name="de Andrade N.C."/>
            <person name="Paes H.C."/>
            <person name="Nicola A.M."/>
            <person name="Albuquerque P."/>
            <person name="Gerber A.L."/>
            <person name="Martins V.P."/>
            <person name="Peconick L.D."/>
            <person name="Neto A.V."/>
            <person name="Chaucanez C.B."/>
            <person name="Silva P.A."/>
            <person name="Cunha O.L."/>
            <person name="de Oliveira F.F."/>
            <person name="dos Santos T.C."/>
            <person name="Barros A.L."/>
            <person name="Soares M.A."/>
            <person name="de Oliveira L.M."/>
            <person name="Marini M.M."/>
            <person name="Villalobos-Duno H."/>
            <person name="Cunha M.M."/>
            <person name="de Hoog S."/>
            <person name="da Silveira J.F."/>
            <person name="Henrissat B."/>
            <person name="Nino-Vega G.A."/>
            <person name="Cisalpino P.S."/>
            <person name="Mora-Montes H.M."/>
            <person name="Almeida S.R."/>
            <person name="Stajich J.E."/>
            <person name="Lopes-Bezerra L.M."/>
            <person name="Vasconcelos A.T."/>
            <person name="Felipe M.S."/>
        </authorList>
    </citation>
    <scope>NUCLEOTIDE SEQUENCE [LARGE SCALE GENOMIC DNA]</scope>
    <source>
        <strain evidence="3 4">1099-18</strain>
    </source>
</reference>
<dbReference type="KEGG" id="ssck:SPSK_10099"/>
<feature type="transmembrane region" description="Helical" evidence="2">
    <location>
        <begin position="54"/>
        <end position="73"/>
    </location>
</feature>
<feature type="compositionally biased region" description="Pro residues" evidence="1">
    <location>
        <begin position="77"/>
        <end position="89"/>
    </location>
</feature>
<dbReference type="RefSeq" id="XP_016587742.1">
    <property type="nucleotide sequence ID" value="XM_016736655.1"/>
</dbReference>
<reference evidence="3 4" key="2">
    <citation type="journal article" date="2015" name="Eukaryot. Cell">
        <title>Asexual propagation of a virulent clone complex in a human and feline outbreak of sporotrichosis.</title>
        <authorList>
            <person name="Teixeira Mde M."/>
            <person name="Rodrigues A.M."/>
            <person name="Tsui C.K."/>
            <person name="de Almeida L.G."/>
            <person name="Van Diepeningen A.D."/>
            <person name="van den Ende B.G."/>
            <person name="Fernandes G.F."/>
            <person name="Kano R."/>
            <person name="Hamelin R.C."/>
            <person name="Lopes-Bezerra L.M."/>
            <person name="Vasconcelos A.T."/>
            <person name="de Hoog S."/>
            <person name="de Camargo Z.P."/>
            <person name="Felipe M.S."/>
        </authorList>
    </citation>
    <scope>NUCLEOTIDE SEQUENCE [LARGE SCALE GENOMIC DNA]</scope>
    <source>
        <strain evidence="3 4">1099-18</strain>
    </source>
</reference>
<name>A0A0F2MA78_SPOSC</name>
<evidence type="ECO:0000313" key="3">
    <source>
        <dbReference type="EMBL" id="KJR85066.1"/>
    </source>
</evidence>
<comment type="caution">
    <text evidence="3">The sequence shown here is derived from an EMBL/GenBank/DDBJ whole genome shotgun (WGS) entry which is preliminary data.</text>
</comment>
<gene>
    <name evidence="3" type="ORF">SPSK_10099</name>
</gene>
<dbReference type="GeneID" id="27671932"/>
<evidence type="ECO:0000256" key="1">
    <source>
        <dbReference type="SAM" id="MobiDB-lite"/>
    </source>
</evidence>
<dbReference type="EMBL" id="AXCR01000007">
    <property type="protein sequence ID" value="KJR85066.1"/>
    <property type="molecule type" value="Genomic_DNA"/>
</dbReference>
<evidence type="ECO:0000313" key="4">
    <source>
        <dbReference type="Proteomes" id="UP000033710"/>
    </source>
</evidence>
<evidence type="ECO:0000256" key="2">
    <source>
        <dbReference type="SAM" id="Phobius"/>
    </source>
</evidence>
<proteinExistence type="predicted"/>
<sequence length="104" mass="11313">MHVTYKLSAASYPYVFAHHRQSRCDTPTRMSPPSLAQSLLTKCSSTLICYIRAAPLWIVVILGLLAGAVRHFLFPSPSPPRQPPAPHPAPALRARAAAAVSKQE</sequence>
<dbReference type="AlphaFoldDB" id="A0A0F2MA78"/>
<organism evidence="3 4">
    <name type="scientific">Sporothrix schenckii 1099-18</name>
    <dbReference type="NCBI Taxonomy" id="1397361"/>
    <lineage>
        <taxon>Eukaryota</taxon>
        <taxon>Fungi</taxon>
        <taxon>Dikarya</taxon>
        <taxon>Ascomycota</taxon>
        <taxon>Pezizomycotina</taxon>
        <taxon>Sordariomycetes</taxon>
        <taxon>Sordariomycetidae</taxon>
        <taxon>Ophiostomatales</taxon>
        <taxon>Ophiostomataceae</taxon>
        <taxon>Sporothrix</taxon>
    </lineage>
</organism>
<accession>A0A0F2MA78</accession>
<keyword evidence="2" id="KW-1133">Transmembrane helix</keyword>
<dbReference type="Proteomes" id="UP000033710">
    <property type="component" value="Unassembled WGS sequence"/>
</dbReference>
<keyword evidence="2" id="KW-0472">Membrane</keyword>
<protein>
    <submittedName>
        <fullName evidence="3">Uncharacterized protein</fullName>
    </submittedName>
</protein>